<gene>
    <name evidence="3" type="ORF">LITE_LOCUS48576</name>
    <name evidence="4" type="ORF">LITE_LOCUS48577</name>
    <name evidence="2" type="ORF">LITE_LOCUS7705</name>
</gene>
<dbReference type="EMBL" id="CAMGYJ010000003">
    <property type="protein sequence ID" value="CAI0392847.1"/>
    <property type="molecule type" value="Genomic_DNA"/>
</dbReference>
<dbReference type="Proteomes" id="UP001154282">
    <property type="component" value="Unassembled WGS sequence"/>
</dbReference>
<feature type="non-terminal residue" evidence="4">
    <location>
        <position position="1"/>
    </location>
</feature>
<reference evidence="4" key="1">
    <citation type="submission" date="2022-08" db="EMBL/GenBank/DDBJ databases">
        <authorList>
            <person name="Gutierrez-Valencia J."/>
        </authorList>
    </citation>
    <scope>NUCLEOTIDE SEQUENCE</scope>
</reference>
<evidence type="ECO:0000313" key="3">
    <source>
        <dbReference type="EMBL" id="CAI0558004.1"/>
    </source>
</evidence>
<feature type="transmembrane region" description="Helical" evidence="1">
    <location>
        <begin position="42"/>
        <end position="61"/>
    </location>
</feature>
<sequence length="96" mass="10829">FGIDCCLVLISGLSFGQGKGKRGSPPVRDLPAMDAAVRVRRVFSCMSYLGVLLAISIYLVIRSFRVWGSDYVLLSLGFWFWFWSKEMEERDSAALL</sequence>
<organism evidence="4 5">
    <name type="scientific">Linum tenue</name>
    <dbReference type="NCBI Taxonomy" id="586396"/>
    <lineage>
        <taxon>Eukaryota</taxon>
        <taxon>Viridiplantae</taxon>
        <taxon>Streptophyta</taxon>
        <taxon>Embryophyta</taxon>
        <taxon>Tracheophyta</taxon>
        <taxon>Spermatophyta</taxon>
        <taxon>Magnoliopsida</taxon>
        <taxon>eudicotyledons</taxon>
        <taxon>Gunneridae</taxon>
        <taxon>Pentapetalae</taxon>
        <taxon>rosids</taxon>
        <taxon>fabids</taxon>
        <taxon>Malpighiales</taxon>
        <taxon>Linaceae</taxon>
        <taxon>Linum</taxon>
    </lineage>
</organism>
<evidence type="ECO:0000313" key="2">
    <source>
        <dbReference type="EMBL" id="CAI0392847.1"/>
    </source>
</evidence>
<accession>A0AAV0RN86</accession>
<dbReference type="AlphaFoldDB" id="A0AAV0RN86"/>
<evidence type="ECO:0000313" key="4">
    <source>
        <dbReference type="EMBL" id="CAI0558007.1"/>
    </source>
</evidence>
<comment type="caution">
    <text evidence="4">The sequence shown here is derived from an EMBL/GenBank/DDBJ whole genome shotgun (WGS) entry which is preliminary data.</text>
</comment>
<keyword evidence="5" id="KW-1185">Reference proteome</keyword>
<keyword evidence="1" id="KW-1133">Transmembrane helix</keyword>
<evidence type="ECO:0000256" key="1">
    <source>
        <dbReference type="SAM" id="Phobius"/>
    </source>
</evidence>
<keyword evidence="1" id="KW-0812">Transmembrane</keyword>
<keyword evidence="1" id="KW-0472">Membrane</keyword>
<dbReference type="EMBL" id="CAMGYJ010000011">
    <property type="protein sequence ID" value="CAI0558004.1"/>
    <property type="molecule type" value="Genomic_DNA"/>
</dbReference>
<protein>
    <submittedName>
        <fullName evidence="4">Uncharacterized protein</fullName>
    </submittedName>
</protein>
<name>A0AAV0RN86_9ROSI</name>
<proteinExistence type="predicted"/>
<feature type="transmembrane region" description="Helical" evidence="1">
    <location>
        <begin position="67"/>
        <end position="83"/>
    </location>
</feature>
<evidence type="ECO:0000313" key="5">
    <source>
        <dbReference type="Proteomes" id="UP001154282"/>
    </source>
</evidence>
<dbReference type="EMBL" id="CAMGYJ010000011">
    <property type="protein sequence ID" value="CAI0558007.1"/>
    <property type="molecule type" value="Genomic_DNA"/>
</dbReference>